<organism evidence="2 3">
    <name type="scientific">Thyridium curvatum</name>
    <dbReference type="NCBI Taxonomy" id="1093900"/>
    <lineage>
        <taxon>Eukaryota</taxon>
        <taxon>Fungi</taxon>
        <taxon>Dikarya</taxon>
        <taxon>Ascomycota</taxon>
        <taxon>Pezizomycotina</taxon>
        <taxon>Sordariomycetes</taxon>
        <taxon>Sordariomycetidae</taxon>
        <taxon>Thyridiales</taxon>
        <taxon>Thyridiaceae</taxon>
        <taxon>Thyridium</taxon>
    </lineage>
</organism>
<reference evidence="2 3" key="1">
    <citation type="submission" date="2019-06" db="EMBL/GenBank/DDBJ databases">
        <title>Draft genome sequence of the filamentous fungus Phialemoniopsis curvata isolated from diesel fuel.</title>
        <authorList>
            <person name="Varaljay V.A."/>
            <person name="Lyon W.J."/>
            <person name="Crouch A.L."/>
            <person name="Drake C.E."/>
            <person name="Hollomon J.M."/>
            <person name="Nadeau L.J."/>
            <person name="Nunn H.S."/>
            <person name="Stevenson B.S."/>
            <person name="Bojanowski C.L."/>
            <person name="Crookes-Goodson W.J."/>
        </authorList>
    </citation>
    <scope>NUCLEOTIDE SEQUENCE [LARGE SCALE GENOMIC DNA]</scope>
    <source>
        <strain evidence="2 3">D216</strain>
    </source>
</reference>
<dbReference type="GeneID" id="41968657"/>
<dbReference type="Proteomes" id="UP000319257">
    <property type="component" value="Unassembled WGS sequence"/>
</dbReference>
<accession>A0A507ANA9</accession>
<keyword evidence="3" id="KW-1185">Reference proteome</keyword>
<dbReference type="InParanoid" id="A0A507ANA9"/>
<evidence type="ECO:0000256" key="1">
    <source>
        <dbReference type="SAM" id="MobiDB-lite"/>
    </source>
</evidence>
<feature type="region of interest" description="Disordered" evidence="1">
    <location>
        <begin position="1"/>
        <end position="183"/>
    </location>
</feature>
<sequence length="183" mass="19173">MSASQNPDAMTSTQGEFRSRVAPSEPLTTKGHAPGVKVGKDAAQEFHAEAYPAGTAPAKFTHQPNPGPEDTAGGQRTSTEALLPGPTSQQIYNETDLGKPIEGQSSAELHGRHKKERSGLEGVGASKGGVFDKVRQEGADLEGRAAEIKGQRGASGLTEEGQEWQGADERTPASAEDVAAERR</sequence>
<evidence type="ECO:0000313" key="3">
    <source>
        <dbReference type="Proteomes" id="UP000319257"/>
    </source>
</evidence>
<name>A0A507ANA9_9PEZI</name>
<feature type="compositionally biased region" description="Basic and acidic residues" evidence="1">
    <location>
        <begin position="130"/>
        <end position="150"/>
    </location>
</feature>
<proteinExistence type="predicted"/>
<dbReference type="AlphaFoldDB" id="A0A507ANA9"/>
<gene>
    <name evidence="2" type="ORF">E0L32_001210</name>
</gene>
<feature type="compositionally biased region" description="Basic and acidic residues" evidence="1">
    <location>
        <begin position="38"/>
        <end position="48"/>
    </location>
</feature>
<evidence type="ECO:0000313" key="2">
    <source>
        <dbReference type="EMBL" id="TPX11392.1"/>
    </source>
</evidence>
<feature type="compositionally biased region" description="Polar residues" evidence="1">
    <location>
        <begin position="1"/>
        <end position="16"/>
    </location>
</feature>
<protein>
    <submittedName>
        <fullName evidence="2">Uncharacterized protein</fullName>
    </submittedName>
</protein>
<dbReference type="RefSeq" id="XP_030993103.1">
    <property type="nucleotide sequence ID" value="XM_031134946.1"/>
</dbReference>
<feature type="compositionally biased region" description="Polar residues" evidence="1">
    <location>
        <begin position="74"/>
        <end position="93"/>
    </location>
</feature>
<dbReference type="OrthoDB" id="3260716at2759"/>
<comment type="caution">
    <text evidence="2">The sequence shown here is derived from an EMBL/GenBank/DDBJ whole genome shotgun (WGS) entry which is preliminary data.</text>
</comment>
<dbReference type="EMBL" id="SKBQ01000004">
    <property type="protein sequence ID" value="TPX11392.1"/>
    <property type="molecule type" value="Genomic_DNA"/>
</dbReference>